<keyword evidence="5" id="KW-1185">Reference proteome</keyword>
<dbReference type="OrthoDB" id="9180348at2"/>
<feature type="DNA-binding region" description="OmpR/PhoB-type" evidence="2">
    <location>
        <begin position="2"/>
        <end position="100"/>
    </location>
</feature>
<dbReference type="SMART" id="SM00862">
    <property type="entry name" value="Trans_reg_C"/>
    <property type="match status" value="1"/>
</dbReference>
<name>A0A4Y8WKL0_9VIBR</name>
<dbReference type="AlphaFoldDB" id="A0A4Y8WKL0"/>
<dbReference type="GO" id="GO:0003677">
    <property type="term" value="F:DNA binding"/>
    <property type="evidence" value="ECO:0007669"/>
    <property type="project" value="UniProtKB-UniRule"/>
</dbReference>
<feature type="domain" description="OmpR/PhoB-type" evidence="3">
    <location>
        <begin position="2"/>
        <end position="100"/>
    </location>
</feature>
<organism evidence="4 5">
    <name type="scientific">Vibrio ouci</name>
    <dbReference type="NCBI Taxonomy" id="2499078"/>
    <lineage>
        <taxon>Bacteria</taxon>
        <taxon>Pseudomonadati</taxon>
        <taxon>Pseudomonadota</taxon>
        <taxon>Gammaproteobacteria</taxon>
        <taxon>Vibrionales</taxon>
        <taxon>Vibrionaceae</taxon>
        <taxon>Vibrio</taxon>
    </lineage>
</organism>
<dbReference type="CDD" id="cd00383">
    <property type="entry name" value="trans_reg_C"/>
    <property type="match status" value="1"/>
</dbReference>
<dbReference type="PROSITE" id="PS51755">
    <property type="entry name" value="OMPR_PHOB"/>
    <property type="match status" value="1"/>
</dbReference>
<dbReference type="InterPro" id="IPR011990">
    <property type="entry name" value="TPR-like_helical_dom_sf"/>
</dbReference>
<dbReference type="Gene3D" id="1.10.10.10">
    <property type="entry name" value="Winged helix-like DNA-binding domain superfamily/Winged helix DNA-binding domain"/>
    <property type="match status" value="1"/>
</dbReference>
<evidence type="ECO:0000256" key="2">
    <source>
        <dbReference type="PROSITE-ProRule" id="PRU01091"/>
    </source>
</evidence>
<dbReference type="GO" id="GO:0006355">
    <property type="term" value="P:regulation of DNA-templated transcription"/>
    <property type="evidence" value="ECO:0007669"/>
    <property type="project" value="InterPro"/>
</dbReference>
<reference evidence="4 5" key="1">
    <citation type="submission" date="2019-01" db="EMBL/GenBank/DDBJ databases">
        <title>Vibrio BEI176 sp. nov, a marine bacterium isolated from China: eastern marignal seas.</title>
        <authorList>
            <person name="Li B."/>
        </authorList>
    </citation>
    <scope>NUCLEOTIDE SEQUENCE [LARGE SCALE GENOMIC DNA]</scope>
    <source>
        <strain evidence="4 5">BEI176</strain>
    </source>
</reference>
<dbReference type="SUPFAM" id="SSF48452">
    <property type="entry name" value="TPR-like"/>
    <property type="match status" value="1"/>
</dbReference>
<dbReference type="InterPro" id="IPR036388">
    <property type="entry name" value="WH-like_DNA-bd_sf"/>
</dbReference>
<evidence type="ECO:0000256" key="1">
    <source>
        <dbReference type="ARBA" id="ARBA00023125"/>
    </source>
</evidence>
<sequence length="445" mass="51868">MVQSWIVGKWQLDNASNNIVSGSQSIHLEQKQFQLLQLLAEHAPEPVSKQEIFAQIWRDRVVSDDALYVTINALRTSLGDDKKSPSYIKTLSGKGYQLIAKTYKLEPHNEDHLDEELRDKYQRARFLISQGASNHQQGIDLLHEVICHQPHFAPAYVQLADTMLLNLFTESAELTLEKKRIEKLLLRALALDSNQKAAHLLLGNLYFLVFKDHSKARFHFQQAESVPYSHYSFAQFLLTQFDFKGAYIALQKHLQCYPTEYSKECVAWLYCMQQDYEKSHHEIEKIREFAEENMYYHVSLQAIYEQRQEYDKSFKELYWLLEHVGYNEDQLKTVKERFQSEGLQGAYRWLATEDQQQISIGQYAPPLSTARYAVSANDISLALDCLEQAELQYRPELLWLGVDPKYIPLHKEERYQAILKRLNLPIPHNLKKTSANPKDLLSITP</sequence>
<evidence type="ECO:0000259" key="3">
    <source>
        <dbReference type="PROSITE" id="PS51755"/>
    </source>
</evidence>
<dbReference type="EMBL" id="SATR01000001">
    <property type="protein sequence ID" value="TFH93384.1"/>
    <property type="molecule type" value="Genomic_DNA"/>
</dbReference>
<gene>
    <name evidence="4" type="ORF">ELS82_00050</name>
</gene>
<keyword evidence="1 2" id="KW-0238">DNA-binding</keyword>
<protein>
    <recommendedName>
        <fullName evidence="3">OmpR/PhoB-type domain-containing protein</fullName>
    </recommendedName>
</protein>
<accession>A0A4Y8WKL0</accession>
<dbReference type="SUPFAM" id="SSF46894">
    <property type="entry name" value="C-terminal effector domain of the bipartite response regulators"/>
    <property type="match status" value="1"/>
</dbReference>
<dbReference type="GO" id="GO:0000160">
    <property type="term" value="P:phosphorelay signal transduction system"/>
    <property type="evidence" value="ECO:0007669"/>
    <property type="project" value="InterPro"/>
</dbReference>
<dbReference type="InterPro" id="IPR001867">
    <property type="entry name" value="OmpR/PhoB-type_DNA-bd"/>
</dbReference>
<dbReference type="RefSeq" id="WP_134833644.1">
    <property type="nucleotide sequence ID" value="NZ_SATR01000001.1"/>
</dbReference>
<dbReference type="Pfam" id="PF00486">
    <property type="entry name" value="Trans_reg_C"/>
    <property type="match status" value="1"/>
</dbReference>
<dbReference type="InterPro" id="IPR016032">
    <property type="entry name" value="Sig_transdc_resp-reg_C-effctor"/>
</dbReference>
<evidence type="ECO:0000313" key="5">
    <source>
        <dbReference type="Proteomes" id="UP000297753"/>
    </source>
</evidence>
<evidence type="ECO:0000313" key="4">
    <source>
        <dbReference type="EMBL" id="TFH93384.1"/>
    </source>
</evidence>
<dbReference type="Proteomes" id="UP000297753">
    <property type="component" value="Unassembled WGS sequence"/>
</dbReference>
<comment type="caution">
    <text evidence="4">The sequence shown here is derived from an EMBL/GenBank/DDBJ whole genome shotgun (WGS) entry which is preliminary data.</text>
</comment>
<dbReference type="Gene3D" id="1.25.40.10">
    <property type="entry name" value="Tetratricopeptide repeat domain"/>
    <property type="match status" value="1"/>
</dbReference>
<proteinExistence type="predicted"/>